<dbReference type="InterPro" id="IPR043145">
    <property type="entry name" value="Znf_ZZ_sf"/>
</dbReference>
<dbReference type="GO" id="GO:0061630">
    <property type="term" value="F:ubiquitin protein ligase activity"/>
    <property type="evidence" value="ECO:0007669"/>
    <property type="project" value="TreeGrafter"/>
</dbReference>
<feature type="compositionally biased region" description="Basic and acidic residues" evidence="5">
    <location>
        <begin position="435"/>
        <end position="445"/>
    </location>
</feature>
<dbReference type="Proteomes" id="UP000695562">
    <property type="component" value="Unassembled WGS sequence"/>
</dbReference>
<name>A0A8J4PLX1_9MYCE</name>
<accession>A0A8J4PLX1</accession>
<reference evidence="7" key="1">
    <citation type="submission" date="2020-01" db="EMBL/GenBank/DDBJ databases">
        <title>Development of genomics and gene disruption for Polysphondylium violaceum indicates a role for the polyketide synthase stlB in stalk morphogenesis.</title>
        <authorList>
            <person name="Narita B."/>
            <person name="Kawabe Y."/>
            <person name="Kin K."/>
            <person name="Saito T."/>
            <person name="Gibbs R."/>
            <person name="Kuspa A."/>
            <person name="Muzny D."/>
            <person name="Queller D."/>
            <person name="Richards S."/>
            <person name="Strassman J."/>
            <person name="Sucgang R."/>
            <person name="Worley K."/>
            <person name="Schaap P."/>
        </authorList>
    </citation>
    <scope>NUCLEOTIDE SEQUENCE</scope>
    <source>
        <strain evidence="7">QSvi11</strain>
    </source>
</reference>
<gene>
    <name evidence="7" type="ORF">CYY_009235</name>
</gene>
<dbReference type="SUPFAM" id="SSF57850">
    <property type="entry name" value="RING/U-box"/>
    <property type="match status" value="1"/>
</dbReference>
<keyword evidence="2 4" id="KW-0863">Zinc-finger</keyword>
<sequence>MSILCFGCGVNTSGSVYYTCTVCDDFILCSLCNDYKVTSDTHESSHPMRACVQGIDGNNDTDEEDQDEQDLYNDDDDDDDDDYNGYDEEEIDEEDEDEFPTIRSGGSGGIINHHNHHEQDDQNDSDQDQDEDEEDEDYDEDEDDQVDYENNPEFFDELDATVNKIFQKLSSNTNVFNSPQTYTCPYCNQKNLTEEAMVEHVTSNHSKDKKQVVCPICVSKPGGDPNYYSKHFPSHLNLNHKLDSTLQNKFLEDINLMRNRDFLTSLLSSATLNEFIQGKGASDKKTSIKTTSNSTRDCINNSNGTNNNVSFEFILSPEEKAAAMAAAATNTTGGQTTLQSFLSCLNDVSKNKSLFGSSSCNSTTLVPEHIAQQEQQNQQRQSILEDPALNLTLKMNSNNINNSNNSNNNNNNNSSNNSSNNNNKNDNNNNSKSSSDSKKVEKQEPQKYIQKLSLSEHLDDGESHSQQDVISKSKENVLKSIFVRELLYDTIFPV</sequence>
<dbReference type="PANTHER" id="PTHR46016:SF3">
    <property type="entry name" value="E3 UBIQUITIN-PROTEIN LIGASE RNF114"/>
    <property type="match status" value="1"/>
</dbReference>
<dbReference type="PROSITE" id="PS50157">
    <property type="entry name" value="ZINC_FINGER_C2H2_2"/>
    <property type="match status" value="1"/>
</dbReference>
<evidence type="ECO:0000313" key="8">
    <source>
        <dbReference type="Proteomes" id="UP000695562"/>
    </source>
</evidence>
<evidence type="ECO:0000259" key="6">
    <source>
        <dbReference type="PROSITE" id="PS50157"/>
    </source>
</evidence>
<feature type="compositionally biased region" description="Acidic residues" evidence="5">
    <location>
        <begin position="59"/>
        <end position="99"/>
    </location>
</feature>
<dbReference type="GO" id="GO:0000209">
    <property type="term" value="P:protein polyubiquitination"/>
    <property type="evidence" value="ECO:0007669"/>
    <property type="project" value="TreeGrafter"/>
</dbReference>
<dbReference type="InterPro" id="IPR013087">
    <property type="entry name" value="Znf_C2H2_type"/>
</dbReference>
<evidence type="ECO:0000256" key="2">
    <source>
        <dbReference type="ARBA" id="ARBA00022771"/>
    </source>
</evidence>
<dbReference type="GO" id="GO:0008270">
    <property type="term" value="F:zinc ion binding"/>
    <property type="evidence" value="ECO:0007669"/>
    <property type="project" value="UniProtKB-KW"/>
</dbReference>
<feature type="domain" description="C2H2-type" evidence="6">
    <location>
        <begin position="182"/>
        <end position="210"/>
    </location>
</feature>
<keyword evidence="3" id="KW-0862">Zinc</keyword>
<organism evidence="7 8">
    <name type="scientific">Polysphondylium violaceum</name>
    <dbReference type="NCBI Taxonomy" id="133409"/>
    <lineage>
        <taxon>Eukaryota</taxon>
        <taxon>Amoebozoa</taxon>
        <taxon>Evosea</taxon>
        <taxon>Eumycetozoa</taxon>
        <taxon>Dictyostelia</taxon>
        <taxon>Dictyosteliales</taxon>
        <taxon>Dictyosteliaceae</taxon>
        <taxon>Polysphondylium</taxon>
    </lineage>
</organism>
<dbReference type="InterPro" id="IPR051438">
    <property type="entry name" value="RNF_E3_ubiq-protein_ligase"/>
</dbReference>
<evidence type="ECO:0000256" key="1">
    <source>
        <dbReference type="ARBA" id="ARBA00022723"/>
    </source>
</evidence>
<feature type="region of interest" description="Disordered" evidence="5">
    <location>
        <begin position="40"/>
        <end position="148"/>
    </location>
</feature>
<dbReference type="Pfam" id="PF05605">
    <property type="entry name" value="zf-Di19"/>
    <property type="match status" value="1"/>
</dbReference>
<dbReference type="InterPro" id="IPR008598">
    <property type="entry name" value="Di19_Zn-bd"/>
</dbReference>
<feature type="compositionally biased region" description="Low complexity" evidence="5">
    <location>
        <begin position="396"/>
        <end position="434"/>
    </location>
</feature>
<comment type="caution">
    <text evidence="7">The sequence shown here is derived from an EMBL/GenBank/DDBJ whole genome shotgun (WGS) entry which is preliminary data.</text>
</comment>
<keyword evidence="1" id="KW-0479">Metal-binding</keyword>
<dbReference type="PANTHER" id="PTHR46016">
    <property type="entry name" value="ZINC FINGER, RING/FYVE/PHD-TYPE"/>
    <property type="match status" value="1"/>
</dbReference>
<evidence type="ECO:0000313" key="7">
    <source>
        <dbReference type="EMBL" id="KAF2069442.1"/>
    </source>
</evidence>
<protein>
    <recommendedName>
        <fullName evidence="6">C2H2-type domain-containing protein</fullName>
    </recommendedName>
</protein>
<evidence type="ECO:0000256" key="5">
    <source>
        <dbReference type="SAM" id="MobiDB-lite"/>
    </source>
</evidence>
<keyword evidence="8" id="KW-1185">Reference proteome</keyword>
<dbReference type="AlphaFoldDB" id="A0A8J4PLX1"/>
<dbReference type="OrthoDB" id="21547at2759"/>
<dbReference type="EMBL" id="AJWJ01000661">
    <property type="protein sequence ID" value="KAF2069442.1"/>
    <property type="molecule type" value="Genomic_DNA"/>
</dbReference>
<evidence type="ECO:0000256" key="4">
    <source>
        <dbReference type="PROSITE-ProRule" id="PRU00042"/>
    </source>
</evidence>
<feature type="region of interest" description="Disordered" evidence="5">
    <location>
        <begin position="395"/>
        <end position="446"/>
    </location>
</feature>
<dbReference type="GO" id="GO:0006511">
    <property type="term" value="P:ubiquitin-dependent protein catabolic process"/>
    <property type="evidence" value="ECO:0007669"/>
    <property type="project" value="TreeGrafter"/>
</dbReference>
<evidence type="ECO:0000256" key="3">
    <source>
        <dbReference type="ARBA" id="ARBA00022833"/>
    </source>
</evidence>
<proteinExistence type="predicted"/>
<dbReference type="Gene3D" id="3.30.60.90">
    <property type="match status" value="1"/>
</dbReference>
<feature type="compositionally biased region" description="Acidic residues" evidence="5">
    <location>
        <begin position="121"/>
        <end position="147"/>
    </location>
</feature>